<dbReference type="RefSeq" id="WP_329509087.1">
    <property type="nucleotide sequence ID" value="NZ_BAAAYZ010000270.1"/>
</dbReference>
<dbReference type="Proteomes" id="UP001333996">
    <property type="component" value="Unassembled WGS sequence"/>
</dbReference>
<proteinExistence type="predicted"/>
<evidence type="ECO:0000313" key="2">
    <source>
        <dbReference type="EMBL" id="MED7824654.1"/>
    </source>
</evidence>
<comment type="caution">
    <text evidence="2">The sequence shown here is derived from an EMBL/GenBank/DDBJ whole genome shotgun (WGS) entry which is preliminary data.</text>
</comment>
<sequence>MNDHHNSAAGVTRRGLIVGAVAAGLAATGGVATASPSQENGSGPGGRPSTSPVTASKGRLGHTIPKYLTAVPGESVEAGRVDRPVAPGIVLTSFDTFGRTGWMRVHVLNADLGDASVGVVPAR</sequence>
<name>A0ABU7FKM3_9ACTN</name>
<dbReference type="InterPro" id="IPR006311">
    <property type="entry name" value="TAT_signal"/>
</dbReference>
<accession>A0ABU7FKM3</accession>
<reference evidence="2" key="1">
    <citation type="submission" date="2024-01" db="EMBL/GenBank/DDBJ databases">
        <title>First draft genome sequence data of TA4-1, the type strain of Gram-positive actinobacterium Streptomyces chiangmaiensis.</title>
        <authorList>
            <person name="Yasawong M."/>
            <person name="Nantapong N."/>
        </authorList>
    </citation>
    <scope>NUCLEOTIDE SEQUENCE</scope>
    <source>
        <strain evidence="2">TA4-1</strain>
    </source>
</reference>
<feature type="region of interest" description="Disordered" evidence="1">
    <location>
        <begin position="30"/>
        <end position="64"/>
    </location>
</feature>
<organism evidence="2 3">
    <name type="scientific">Streptomyces chiangmaiensis</name>
    <dbReference type="NCBI Taxonomy" id="766497"/>
    <lineage>
        <taxon>Bacteria</taxon>
        <taxon>Bacillati</taxon>
        <taxon>Actinomycetota</taxon>
        <taxon>Actinomycetes</taxon>
        <taxon>Kitasatosporales</taxon>
        <taxon>Streptomycetaceae</taxon>
        <taxon>Streptomyces</taxon>
    </lineage>
</organism>
<dbReference type="PROSITE" id="PS51318">
    <property type="entry name" value="TAT"/>
    <property type="match status" value="1"/>
</dbReference>
<protein>
    <recommendedName>
        <fullName evidence="4">SH3 domain-containing protein</fullName>
    </recommendedName>
</protein>
<gene>
    <name evidence="2" type="ORF">VXC91_22345</name>
</gene>
<evidence type="ECO:0008006" key="4">
    <source>
        <dbReference type="Google" id="ProtNLM"/>
    </source>
</evidence>
<keyword evidence="3" id="KW-1185">Reference proteome</keyword>
<dbReference type="EMBL" id="JAYWVC010000079">
    <property type="protein sequence ID" value="MED7824654.1"/>
    <property type="molecule type" value="Genomic_DNA"/>
</dbReference>
<evidence type="ECO:0000313" key="3">
    <source>
        <dbReference type="Proteomes" id="UP001333996"/>
    </source>
</evidence>
<evidence type="ECO:0000256" key="1">
    <source>
        <dbReference type="SAM" id="MobiDB-lite"/>
    </source>
</evidence>